<dbReference type="InterPro" id="IPR016024">
    <property type="entry name" value="ARM-type_fold"/>
</dbReference>
<dbReference type="InterPro" id="IPR011989">
    <property type="entry name" value="ARM-like"/>
</dbReference>
<dbReference type="EMBL" id="KN833019">
    <property type="protein sequence ID" value="KIM78079.1"/>
    <property type="molecule type" value="Genomic_DNA"/>
</dbReference>
<reference evidence="2" key="2">
    <citation type="submission" date="2015-01" db="EMBL/GenBank/DDBJ databases">
        <title>Evolutionary Origins and Diversification of the Mycorrhizal Mutualists.</title>
        <authorList>
            <consortium name="DOE Joint Genome Institute"/>
            <consortium name="Mycorrhizal Genomics Consortium"/>
            <person name="Kohler A."/>
            <person name="Kuo A."/>
            <person name="Nagy L.G."/>
            <person name="Floudas D."/>
            <person name="Copeland A."/>
            <person name="Barry K.W."/>
            <person name="Cichocki N."/>
            <person name="Veneault-Fourrey C."/>
            <person name="LaButti K."/>
            <person name="Lindquist E.A."/>
            <person name="Lipzen A."/>
            <person name="Lundell T."/>
            <person name="Morin E."/>
            <person name="Murat C."/>
            <person name="Riley R."/>
            <person name="Ohm R."/>
            <person name="Sun H."/>
            <person name="Tunlid A."/>
            <person name="Henrissat B."/>
            <person name="Grigoriev I.V."/>
            <person name="Hibbett D.S."/>
            <person name="Martin F."/>
        </authorList>
    </citation>
    <scope>NUCLEOTIDE SEQUENCE [LARGE SCALE GENOMIC DNA]</scope>
    <source>
        <strain evidence="2">F 1598</strain>
    </source>
</reference>
<dbReference type="HOGENOM" id="CLU_2850511_0_0_1"/>
<organism evidence="1 2">
    <name type="scientific">Piloderma croceum (strain F 1598)</name>
    <dbReference type="NCBI Taxonomy" id="765440"/>
    <lineage>
        <taxon>Eukaryota</taxon>
        <taxon>Fungi</taxon>
        <taxon>Dikarya</taxon>
        <taxon>Basidiomycota</taxon>
        <taxon>Agaricomycotina</taxon>
        <taxon>Agaricomycetes</taxon>
        <taxon>Agaricomycetidae</taxon>
        <taxon>Atheliales</taxon>
        <taxon>Atheliaceae</taxon>
        <taxon>Piloderma</taxon>
    </lineage>
</organism>
<dbReference type="Gene3D" id="1.25.10.10">
    <property type="entry name" value="Leucine-rich Repeat Variant"/>
    <property type="match status" value="1"/>
</dbReference>
<evidence type="ECO:0008006" key="3">
    <source>
        <dbReference type="Google" id="ProtNLM"/>
    </source>
</evidence>
<dbReference type="SUPFAM" id="SSF48371">
    <property type="entry name" value="ARM repeat"/>
    <property type="match status" value="1"/>
</dbReference>
<protein>
    <recommendedName>
        <fullName evidence="3">Condensin complex subunit 1 C-terminal domain-containing protein</fullName>
    </recommendedName>
</protein>
<evidence type="ECO:0000313" key="2">
    <source>
        <dbReference type="Proteomes" id="UP000054166"/>
    </source>
</evidence>
<dbReference type="OrthoDB" id="10261439at2759"/>
<dbReference type="AlphaFoldDB" id="A0A0C3FDW1"/>
<evidence type="ECO:0000313" key="1">
    <source>
        <dbReference type="EMBL" id="KIM78079.1"/>
    </source>
</evidence>
<accession>A0A0C3FDW1</accession>
<sequence length="65" mass="7529">MIFNIQTYISAAQVSEDAELLELLVPICRSCLEHHHPYIRKNAAFAVYTVYHDLQVEHIRVFGTL</sequence>
<dbReference type="STRING" id="765440.A0A0C3FDW1"/>
<reference evidence="1 2" key="1">
    <citation type="submission" date="2014-04" db="EMBL/GenBank/DDBJ databases">
        <authorList>
            <consortium name="DOE Joint Genome Institute"/>
            <person name="Kuo A."/>
            <person name="Tarkka M."/>
            <person name="Buscot F."/>
            <person name="Kohler A."/>
            <person name="Nagy L.G."/>
            <person name="Floudas D."/>
            <person name="Copeland A."/>
            <person name="Barry K.W."/>
            <person name="Cichocki N."/>
            <person name="Veneault-Fourrey C."/>
            <person name="LaButti K."/>
            <person name="Lindquist E.A."/>
            <person name="Lipzen A."/>
            <person name="Lundell T."/>
            <person name="Morin E."/>
            <person name="Murat C."/>
            <person name="Sun H."/>
            <person name="Tunlid A."/>
            <person name="Henrissat B."/>
            <person name="Grigoriev I.V."/>
            <person name="Hibbett D.S."/>
            <person name="Martin F."/>
            <person name="Nordberg H.P."/>
            <person name="Cantor M.N."/>
            <person name="Hua S.X."/>
        </authorList>
    </citation>
    <scope>NUCLEOTIDE SEQUENCE [LARGE SCALE GENOMIC DNA]</scope>
    <source>
        <strain evidence="1 2">F 1598</strain>
    </source>
</reference>
<keyword evidence="2" id="KW-1185">Reference proteome</keyword>
<proteinExistence type="predicted"/>
<dbReference type="InParanoid" id="A0A0C3FDW1"/>
<name>A0A0C3FDW1_PILCF</name>
<dbReference type="Proteomes" id="UP000054166">
    <property type="component" value="Unassembled WGS sequence"/>
</dbReference>
<gene>
    <name evidence="1" type="ORF">PILCRDRAFT_824790</name>
</gene>